<sequence length="458" mass="50473">MLFLGIARQVEPHYLDVLFPLCWPYVDNTGFIKDFSLHKSVEDLCFDAAEFGSLSVAASALPLFGKRQEAHRACIEMIQHCLNVIGEKSINIITEQQCSEEIIILSDLFSYGLKLEDEYISCSSHISKERNGSDPRSTTSTQSDEVLEDSEHGDSISESSSSDEDTEEGNLIENSCDTSLASSTSSLQTSCNVKLMHQIARFLPGNKNSLSSSELDQAVSEAASTFIMSVNDEVTRIAEHDGLDKGSFSLASRKSLHEEDSSLESRGTTQYMTVSDAFSQVTVEKVVANFLVSKILSTSFLCCSSVCGWKQASIIANLIANTTFKSENYGVSGPDPLSLTRIKSALSNDQAIAVALELDERLAKTNIDQLTDDAIRRLSCHISECFDQIDTRHCEILECLIHRFFCSKHFEELAELASELALIGLMATYVSNNTESVFVKQSQGTTIYGWFTNASKLH</sequence>
<name>A0A7S0GBR5_9STRA</name>
<feature type="compositionally biased region" description="Polar residues" evidence="1">
    <location>
        <begin position="134"/>
        <end position="144"/>
    </location>
</feature>
<evidence type="ECO:0000256" key="1">
    <source>
        <dbReference type="SAM" id="MobiDB-lite"/>
    </source>
</evidence>
<feature type="region of interest" description="Disordered" evidence="1">
    <location>
        <begin position="126"/>
        <end position="170"/>
    </location>
</feature>
<accession>A0A7S0GBR5</accession>
<dbReference type="EMBL" id="HBEL01014036">
    <property type="protein sequence ID" value="CAD8410575.1"/>
    <property type="molecule type" value="Transcribed_RNA"/>
</dbReference>
<reference evidence="2" key="1">
    <citation type="submission" date="2021-01" db="EMBL/GenBank/DDBJ databases">
        <authorList>
            <person name="Corre E."/>
            <person name="Pelletier E."/>
            <person name="Niang G."/>
            <person name="Scheremetjew M."/>
            <person name="Finn R."/>
            <person name="Kale V."/>
            <person name="Holt S."/>
            <person name="Cochrane G."/>
            <person name="Meng A."/>
            <person name="Brown T."/>
            <person name="Cohen L."/>
        </authorList>
    </citation>
    <scope>NUCLEOTIDE SEQUENCE</scope>
    <source>
        <strain evidence="2">CCAP1064/1</strain>
    </source>
</reference>
<proteinExistence type="predicted"/>
<evidence type="ECO:0000313" key="2">
    <source>
        <dbReference type="EMBL" id="CAD8410575.1"/>
    </source>
</evidence>
<protein>
    <submittedName>
        <fullName evidence="2">Uncharacterized protein</fullName>
    </submittedName>
</protein>
<gene>
    <name evidence="2" type="ORF">PINE0816_LOCUS6698</name>
</gene>
<feature type="compositionally biased region" description="Acidic residues" evidence="1">
    <location>
        <begin position="161"/>
        <end position="170"/>
    </location>
</feature>
<organism evidence="2">
    <name type="scientific">Proboscia inermis</name>
    <dbReference type="NCBI Taxonomy" id="420281"/>
    <lineage>
        <taxon>Eukaryota</taxon>
        <taxon>Sar</taxon>
        <taxon>Stramenopiles</taxon>
        <taxon>Ochrophyta</taxon>
        <taxon>Bacillariophyta</taxon>
        <taxon>Coscinodiscophyceae</taxon>
        <taxon>Rhizosoleniophycidae</taxon>
        <taxon>Rhizosoleniales</taxon>
        <taxon>Rhizosoleniaceae</taxon>
        <taxon>Proboscia</taxon>
    </lineage>
</organism>
<dbReference type="AlphaFoldDB" id="A0A7S0GBR5"/>